<dbReference type="InterPro" id="IPR039446">
    <property type="entry name" value="DauR-like"/>
</dbReference>
<dbReference type="EMBL" id="NGJX01000008">
    <property type="protein sequence ID" value="RSU01252.1"/>
    <property type="molecule type" value="Genomic_DNA"/>
</dbReference>
<organism evidence="3 4">
    <name type="scientific">Vagococcus fluvialis</name>
    <dbReference type="NCBI Taxonomy" id="2738"/>
    <lineage>
        <taxon>Bacteria</taxon>
        <taxon>Bacillati</taxon>
        <taxon>Bacillota</taxon>
        <taxon>Bacilli</taxon>
        <taxon>Lactobacillales</taxon>
        <taxon>Enterococcaceae</taxon>
        <taxon>Vagococcus</taxon>
    </lineage>
</organism>
<accession>A0A369AX06</accession>
<feature type="domain" description="Transcriptional regulator DauR-like HTH" evidence="2">
    <location>
        <begin position="171"/>
        <end position="214"/>
    </location>
</feature>
<dbReference type="InterPro" id="IPR013559">
    <property type="entry name" value="YheO"/>
</dbReference>
<evidence type="ECO:0000313" key="4">
    <source>
        <dbReference type="Proteomes" id="UP000288197"/>
    </source>
</evidence>
<dbReference type="InterPro" id="IPR039445">
    <property type="entry name" value="DauR-like_HTH"/>
</dbReference>
<evidence type="ECO:0000259" key="1">
    <source>
        <dbReference type="Pfam" id="PF08348"/>
    </source>
</evidence>
<comment type="caution">
    <text evidence="3">The sequence shown here is derived from an EMBL/GenBank/DDBJ whole genome shotgun (WGS) entry which is preliminary data.</text>
</comment>
<name>A0A369AX06_9ENTE</name>
<dbReference type="AlphaFoldDB" id="A0A369AX06"/>
<dbReference type="RefSeq" id="WP_086341181.1">
    <property type="nucleotide sequence ID" value="NZ_CP122523.1"/>
</dbReference>
<protein>
    <submittedName>
        <fullName evidence="3">Uncharacterized protein</fullName>
    </submittedName>
</protein>
<evidence type="ECO:0000313" key="3">
    <source>
        <dbReference type="EMBL" id="RSU01252.1"/>
    </source>
</evidence>
<reference evidence="3 4" key="1">
    <citation type="submission" date="2017-05" db="EMBL/GenBank/DDBJ databases">
        <title>Vagococcus spp. assemblies.</title>
        <authorList>
            <person name="Gulvik C.A."/>
        </authorList>
    </citation>
    <scope>NUCLEOTIDE SEQUENCE [LARGE SCALE GENOMIC DNA]</scope>
    <source>
        <strain evidence="3 4">NCFB 2497</strain>
    </source>
</reference>
<dbReference type="Pfam" id="PF08348">
    <property type="entry name" value="PAS_6"/>
    <property type="match status" value="1"/>
</dbReference>
<proteinExistence type="predicted"/>
<dbReference type="OrthoDB" id="9796595at2"/>
<evidence type="ECO:0000259" key="2">
    <source>
        <dbReference type="Pfam" id="PF13309"/>
    </source>
</evidence>
<dbReference type="PANTHER" id="PTHR35568:SF1">
    <property type="entry name" value="TRANSCRIPTIONAL REGULATOR DAUR"/>
    <property type="match status" value="1"/>
</dbReference>
<sequence length="220" mass="24623">MNTKKLNLYKALTTFLGHSLGSNFEIVLHVLESGNYHIGAIENSHISGRTTNSPITDFALKLMSSKAHEREDFVVNYKAETINGKTLKGSTFFIKDEEGNLEGLLCINQDISQYEDLSQEILKLVGLGNESLDDLNLENHRRNDTVEILEESIEDMVNSIVEPDLLSGKVNLNKEAKLTIIRQLNDKGVFQIKGAVAKVADILKISEPSIYRYVKIVSEE</sequence>
<feature type="domain" description="YheO-like" evidence="1">
    <location>
        <begin position="6"/>
        <end position="118"/>
    </location>
</feature>
<dbReference type="Proteomes" id="UP000288197">
    <property type="component" value="Unassembled WGS sequence"/>
</dbReference>
<dbReference type="Pfam" id="PF13309">
    <property type="entry name" value="HTH_22"/>
    <property type="match status" value="1"/>
</dbReference>
<dbReference type="GeneID" id="63146770"/>
<gene>
    <name evidence="3" type="ORF">CBF32_08905</name>
</gene>
<keyword evidence="4" id="KW-1185">Reference proteome</keyword>
<dbReference type="PANTHER" id="PTHR35568">
    <property type="entry name" value="TRANSCRIPTIONAL REGULATOR DAUR"/>
    <property type="match status" value="1"/>
</dbReference>